<dbReference type="InterPro" id="IPR008969">
    <property type="entry name" value="CarboxyPept-like_regulatory"/>
</dbReference>
<dbReference type="EMBL" id="PPUZ01000001">
    <property type="protein sequence ID" value="RZM85383.1"/>
    <property type="molecule type" value="Genomic_DNA"/>
</dbReference>
<comment type="caution">
    <text evidence="2">The sequence shown here is derived from an EMBL/GenBank/DDBJ whole genome shotgun (WGS) entry which is preliminary data.</text>
</comment>
<name>A0A4Q7ELX3_9GAMM</name>
<keyword evidence="1" id="KW-1133">Transmembrane helix</keyword>
<protein>
    <recommendedName>
        <fullName evidence="4">Carboxypeptidase regulatory-like domain-containing protein</fullName>
    </recommendedName>
</protein>
<evidence type="ECO:0000313" key="2">
    <source>
        <dbReference type="EMBL" id="RZM85383.1"/>
    </source>
</evidence>
<dbReference type="SUPFAM" id="SSF49464">
    <property type="entry name" value="Carboxypeptidase regulatory domain-like"/>
    <property type="match status" value="1"/>
</dbReference>
<dbReference type="Gene3D" id="2.60.40.1120">
    <property type="entry name" value="Carboxypeptidase-like, regulatory domain"/>
    <property type="match status" value="1"/>
</dbReference>
<organism evidence="2 3">
    <name type="scientific">Pseudoalteromonas rubra</name>
    <dbReference type="NCBI Taxonomy" id="43658"/>
    <lineage>
        <taxon>Bacteria</taxon>
        <taxon>Pseudomonadati</taxon>
        <taxon>Pseudomonadota</taxon>
        <taxon>Gammaproteobacteria</taxon>
        <taxon>Alteromonadales</taxon>
        <taxon>Pseudoalteromonadaceae</taxon>
        <taxon>Pseudoalteromonas</taxon>
    </lineage>
</organism>
<keyword evidence="1" id="KW-0812">Transmembrane</keyword>
<evidence type="ECO:0000256" key="1">
    <source>
        <dbReference type="SAM" id="Phobius"/>
    </source>
</evidence>
<accession>A0A4Q7ELX3</accession>
<reference evidence="2 3" key="1">
    <citation type="submission" date="2018-01" db="EMBL/GenBank/DDBJ databases">
        <title>Co-occurrence of chitin degradation, pigmentation and bioactivity in marine Pseudoalteromonas.</title>
        <authorList>
            <person name="Paulsen S."/>
            <person name="Gram L."/>
            <person name="Machado H."/>
        </authorList>
    </citation>
    <scope>NUCLEOTIDE SEQUENCE [LARGE SCALE GENOMIC DNA]</scope>
    <source>
        <strain evidence="2 3">S1946</strain>
    </source>
</reference>
<evidence type="ECO:0000313" key="3">
    <source>
        <dbReference type="Proteomes" id="UP000292345"/>
    </source>
</evidence>
<sequence>MNQPTNKPAYKHVWGFSAIALVLFLLLSAGLIYNVEMLFTFRLISKVWFLILLVVGLLCAICLFSLFKSYAAYSGKAFGGTLRLGGPCVLMLLIVVLGVKLAPDTTADFSYTIILETTDGQPLIASNGQLLVDLDAQIVRGEIAGLGEVTLKNIPSRFMGETVRMRLSGNDQYQLNEAVKLVGQSARLIVELKEQIVRGIVKDKQGLPVAGATVITADQSVTTSVSGQFQFKLPANLSETERVLHIMADGYMPYNTDYVFSDALMQVQLTKVH</sequence>
<proteinExistence type="predicted"/>
<dbReference type="AlphaFoldDB" id="A0A4Q7ELX3"/>
<feature type="transmembrane region" description="Helical" evidence="1">
    <location>
        <begin position="12"/>
        <end position="35"/>
    </location>
</feature>
<evidence type="ECO:0008006" key="4">
    <source>
        <dbReference type="Google" id="ProtNLM"/>
    </source>
</evidence>
<keyword evidence="1" id="KW-0472">Membrane</keyword>
<dbReference type="RefSeq" id="WP_130243757.1">
    <property type="nucleotide sequence ID" value="NZ_PPUZ01000001.1"/>
</dbReference>
<feature type="transmembrane region" description="Helical" evidence="1">
    <location>
        <begin position="84"/>
        <end position="102"/>
    </location>
</feature>
<feature type="transmembrane region" description="Helical" evidence="1">
    <location>
        <begin position="47"/>
        <end position="72"/>
    </location>
</feature>
<gene>
    <name evidence="2" type="ORF">C3B51_00140</name>
</gene>
<dbReference type="Proteomes" id="UP000292345">
    <property type="component" value="Unassembled WGS sequence"/>
</dbReference>